<comment type="similarity">
    <text evidence="2">Belongs to the ninjurin family.</text>
</comment>
<feature type="compositionally biased region" description="Basic and acidic residues" evidence="7">
    <location>
        <begin position="27"/>
        <end position="48"/>
    </location>
</feature>
<dbReference type="PANTHER" id="PTHR12316">
    <property type="entry name" value="NINJURIN-RELATED"/>
    <property type="match status" value="1"/>
</dbReference>
<evidence type="ECO:0000256" key="6">
    <source>
        <dbReference type="ARBA" id="ARBA00023136"/>
    </source>
</evidence>
<dbReference type="InterPro" id="IPR007007">
    <property type="entry name" value="Ninjurin"/>
</dbReference>
<dbReference type="EMBL" id="GIIL01005569">
    <property type="protein sequence ID" value="NOV49295.1"/>
    <property type="molecule type" value="Transcribed_RNA"/>
</dbReference>
<feature type="compositionally biased region" description="Basic and acidic residues" evidence="7">
    <location>
        <begin position="92"/>
        <end position="109"/>
    </location>
</feature>
<evidence type="ECO:0000256" key="8">
    <source>
        <dbReference type="SAM" id="Phobius"/>
    </source>
</evidence>
<keyword evidence="3 8" id="KW-0812">Transmembrane</keyword>
<feature type="region of interest" description="Disordered" evidence="7">
    <location>
        <begin position="1"/>
        <end position="125"/>
    </location>
</feature>
<keyword evidence="6 8" id="KW-0472">Membrane</keyword>
<dbReference type="GO" id="GO:0007155">
    <property type="term" value="P:cell adhesion"/>
    <property type="evidence" value="ECO:0007669"/>
    <property type="project" value="UniProtKB-KW"/>
</dbReference>
<evidence type="ECO:0000256" key="2">
    <source>
        <dbReference type="ARBA" id="ARBA00008141"/>
    </source>
</evidence>
<evidence type="ECO:0000256" key="7">
    <source>
        <dbReference type="SAM" id="MobiDB-lite"/>
    </source>
</evidence>
<name>A0A6M2DSM6_XENCH</name>
<evidence type="ECO:0000256" key="4">
    <source>
        <dbReference type="ARBA" id="ARBA00022889"/>
    </source>
</evidence>
<dbReference type="AlphaFoldDB" id="A0A6M2DSM6"/>
<evidence type="ECO:0000256" key="1">
    <source>
        <dbReference type="ARBA" id="ARBA00004141"/>
    </source>
</evidence>
<sequence>MTDNHPDVHIHRPNSPDRGSLRRSRRASFDTDSLHLQPLRETDIENREPIPPLADASESTPVLPQPGVDDGFFTKNGEDDDAGIDDGLLPSKPKDEHDGRAFSDDDKHLHPDHRHNGVGTRRGSFPPFPYAPDFRPISPEADPRIIPDVNVYQHKKTLAQGMMDLALLSANANQLRYVLESYDRHPYYFPSLILISISLVLQVAVGVGLIWNSRYNVKDEDDICRADKINNYTVIGIFLITIVNVFVSSFGVANPPGQPVATT</sequence>
<feature type="compositionally biased region" description="Basic and acidic residues" evidence="7">
    <location>
        <begin position="1"/>
        <end position="10"/>
    </location>
</feature>
<feature type="transmembrane region" description="Helical" evidence="8">
    <location>
        <begin position="187"/>
        <end position="211"/>
    </location>
</feature>
<comment type="subcellular location">
    <subcellularLocation>
        <location evidence="1">Membrane</location>
        <topology evidence="1">Multi-pass membrane protein</topology>
    </subcellularLocation>
</comment>
<organism evidence="9">
    <name type="scientific">Xenopsylla cheopis</name>
    <name type="common">Oriental rat flea</name>
    <name type="synonym">Pulex cheopis</name>
    <dbReference type="NCBI Taxonomy" id="163159"/>
    <lineage>
        <taxon>Eukaryota</taxon>
        <taxon>Metazoa</taxon>
        <taxon>Ecdysozoa</taxon>
        <taxon>Arthropoda</taxon>
        <taxon>Hexapoda</taxon>
        <taxon>Insecta</taxon>
        <taxon>Pterygota</taxon>
        <taxon>Neoptera</taxon>
        <taxon>Endopterygota</taxon>
        <taxon>Siphonaptera</taxon>
        <taxon>Pulicidae</taxon>
        <taxon>Xenopsyllinae</taxon>
        <taxon>Xenopsylla</taxon>
    </lineage>
</organism>
<evidence type="ECO:0000313" key="9">
    <source>
        <dbReference type="EMBL" id="NOV49295.1"/>
    </source>
</evidence>
<feature type="transmembrane region" description="Helical" evidence="8">
    <location>
        <begin position="232"/>
        <end position="253"/>
    </location>
</feature>
<proteinExistence type="inferred from homology"/>
<evidence type="ECO:0000256" key="3">
    <source>
        <dbReference type="ARBA" id="ARBA00022692"/>
    </source>
</evidence>
<accession>A0A6M2DSM6</accession>
<protein>
    <submittedName>
        <fullName evidence="9">Putative conserved plasma membrane protein</fullName>
    </submittedName>
</protein>
<keyword evidence="5 8" id="KW-1133">Transmembrane helix</keyword>
<reference evidence="9" key="1">
    <citation type="submission" date="2020-03" db="EMBL/GenBank/DDBJ databases">
        <title>Transcriptomic Profiling of the Digestive Tract of the Rat Flea, Xenopsylla cheopis, Following Blood Feeding and Infection with Yersinia pestis.</title>
        <authorList>
            <person name="Bland D.M."/>
            <person name="Martens C.A."/>
            <person name="Virtaneva K."/>
            <person name="Kanakabandi K."/>
            <person name="Long D."/>
            <person name="Rosenke R."/>
            <person name="Saturday G.A."/>
            <person name="Hoyt F.H."/>
            <person name="Bruno D.P."/>
            <person name="Ribeiro J.M.C."/>
            <person name="Hinnebusch J."/>
        </authorList>
    </citation>
    <scope>NUCLEOTIDE SEQUENCE</scope>
</reference>
<evidence type="ECO:0000256" key="5">
    <source>
        <dbReference type="ARBA" id="ARBA00022989"/>
    </source>
</evidence>
<dbReference type="PANTHER" id="PTHR12316:SF20">
    <property type="entry name" value="NINJURIN-A"/>
    <property type="match status" value="1"/>
</dbReference>
<dbReference type="GO" id="GO:0016020">
    <property type="term" value="C:membrane"/>
    <property type="evidence" value="ECO:0007669"/>
    <property type="project" value="UniProtKB-SubCell"/>
</dbReference>
<dbReference type="Pfam" id="PF04923">
    <property type="entry name" value="Ninjurin"/>
    <property type="match status" value="1"/>
</dbReference>
<dbReference type="GO" id="GO:0042246">
    <property type="term" value="P:tissue regeneration"/>
    <property type="evidence" value="ECO:0007669"/>
    <property type="project" value="InterPro"/>
</dbReference>
<keyword evidence="4" id="KW-0130">Cell adhesion</keyword>